<dbReference type="PROSITE" id="PS01327">
    <property type="entry name" value="MSCL"/>
    <property type="match status" value="1"/>
</dbReference>
<name>A0ABS8YDK7_9BACL</name>
<feature type="transmembrane region" description="Helical" evidence="10">
    <location>
        <begin position="21"/>
        <end position="43"/>
    </location>
</feature>
<evidence type="ECO:0000256" key="5">
    <source>
        <dbReference type="ARBA" id="ARBA00022692"/>
    </source>
</evidence>
<evidence type="ECO:0000256" key="1">
    <source>
        <dbReference type="ARBA" id="ARBA00004651"/>
    </source>
</evidence>
<evidence type="ECO:0000256" key="8">
    <source>
        <dbReference type="ARBA" id="ARBA00023136"/>
    </source>
</evidence>
<dbReference type="InterPro" id="IPR036019">
    <property type="entry name" value="MscL_channel"/>
</dbReference>
<keyword evidence="6 10" id="KW-1133">Transmembrane helix</keyword>
<dbReference type="InterPro" id="IPR037673">
    <property type="entry name" value="MSC/AndL"/>
</dbReference>
<dbReference type="NCBIfam" id="TIGR00220">
    <property type="entry name" value="mscL"/>
    <property type="match status" value="1"/>
</dbReference>
<keyword evidence="8 10" id="KW-0472">Membrane</keyword>
<evidence type="ECO:0000313" key="11">
    <source>
        <dbReference type="EMBL" id="MCE5168580.1"/>
    </source>
</evidence>
<dbReference type="InterPro" id="IPR019823">
    <property type="entry name" value="Mechanosensitive_channel_CS"/>
</dbReference>
<comment type="similarity">
    <text evidence="2 10">Belongs to the MscL family.</text>
</comment>
<dbReference type="RefSeq" id="WP_019420032.1">
    <property type="nucleotide sequence ID" value="NZ_JAJNBZ010000002.1"/>
</dbReference>
<gene>
    <name evidence="10 11" type="primary">mscL</name>
    <name evidence="11" type="ORF">LQV63_04540</name>
</gene>
<sequence length="167" mass="18078">MGEPKVKVFFQEFKQFAMRGNVIDLAVGVLIGTAFNKIVTSIVNDVVMPPLGVLLGGVNFKDLFINLDPDQTLANGQSIQSLAQAQEAGVPVIAYGQFINVIIDFIIVAFSIFLIVKGINAMHRKKEPEAPAEPATKDCPYCLSKIPKEAVRCGHCTSMLNEAEAKA</sequence>
<proteinExistence type="inferred from homology"/>
<evidence type="ECO:0000256" key="10">
    <source>
        <dbReference type="HAMAP-Rule" id="MF_00115"/>
    </source>
</evidence>
<keyword evidence="9 10" id="KW-0407">Ion channel</keyword>
<dbReference type="NCBIfam" id="NF001843">
    <property type="entry name" value="PRK00567.1-4"/>
    <property type="match status" value="1"/>
</dbReference>
<keyword evidence="4 10" id="KW-1003">Cell membrane</keyword>
<dbReference type="PANTHER" id="PTHR30266:SF2">
    <property type="entry name" value="LARGE-CONDUCTANCE MECHANOSENSITIVE CHANNEL"/>
    <property type="match status" value="1"/>
</dbReference>
<dbReference type="PRINTS" id="PR01264">
    <property type="entry name" value="MECHCHANNEL"/>
</dbReference>
<comment type="caution">
    <text evidence="11">The sequence shown here is derived from an EMBL/GenBank/DDBJ whole genome shotgun (WGS) entry which is preliminary data.</text>
</comment>
<evidence type="ECO:0000256" key="6">
    <source>
        <dbReference type="ARBA" id="ARBA00022989"/>
    </source>
</evidence>
<evidence type="ECO:0000256" key="2">
    <source>
        <dbReference type="ARBA" id="ARBA00007254"/>
    </source>
</evidence>
<reference evidence="11 12" key="1">
    <citation type="submission" date="2021-11" db="EMBL/GenBank/DDBJ databases">
        <title>Draft genome sequence of Paenibacillus profundus YoMME, a new Gram-positive bacteria with exoelectrogenic properties.</title>
        <authorList>
            <person name="Hubenova Y."/>
            <person name="Hubenova E."/>
            <person name="Manasiev Y."/>
            <person name="Peykov S."/>
            <person name="Mitov M."/>
        </authorList>
    </citation>
    <scope>NUCLEOTIDE SEQUENCE [LARGE SCALE GENOMIC DNA]</scope>
    <source>
        <strain evidence="11 12">YoMME</strain>
    </source>
</reference>
<dbReference type="HAMAP" id="MF_00115">
    <property type="entry name" value="MscL"/>
    <property type="match status" value="1"/>
</dbReference>
<comment type="subunit">
    <text evidence="10">Homopentamer.</text>
</comment>
<comment type="subcellular location">
    <subcellularLocation>
        <location evidence="1 10">Cell membrane</location>
        <topology evidence="1 10">Multi-pass membrane protein</topology>
    </subcellularLocation>
</comment>
<evidence type="ECO:0000313" key="12">
    <source>
        <dbReference type="Proteomes" id="UP001199916"/>
    </source>
</evidence>
<dbReference type="EMBL" id="JAJNBZ010000002">
    <property type="protein sequence ID" value="MCE5168580.1"/>
    <property type="molecule type" value="Genomic_DNA"/>
</dbReference>
<dbReference type="NCBIfam" id="NF010557">
    <property type="entry name" value="PRK13952.1"/>
    <property type="match status" value="1"/>
</dbReference>
<keyword evidence="5 10" id="KW-0812">Transmembrane</keyword>
<evidence type="ECO:0000256" key="3">
    <source>
        <dbReference type="ARBA" id="ARBA00022448"/>
    </source>
</evidence>
<keyword evidence="7 10" id="KW-0406">Ion transport</keyword>
<comment type="function">
    <text evidence="10">Channel that opens in response to stretch forces in the membrane lipid bilayer. May participate in the regulation of osmotic pressure changes within the cell.</text>
</comment>
<dbReference type="PANTHER" id="PTHR30266">
    <property type="entry name" value="MECHANOSENSITIVE CHANNEL MSCL"/>
    <property type="match status" value="1"/>
</dbReference>
<evidence type="ECO:0000256" key="4">
    <source>
        <dbReference type="ARBA" id="ARBA00022475"/>
    </source>
</evidence>
<feature type="transmembrane region" description="Helical" evidence="10">
    <location>
        <begin position="92"/>
        <end position="116"/>
    </location>
</feature>
<dbReference type="InterPro" id="IPR001185">
    <property type="entry name" value="MS_channel"/>
</dbReference>
<protein>
    <recommendedName>
        <fullName evidence="10">Large-conductance mechanosensitive channel</fullName>
    </recommendedName>
</protein>
<keyword evidence="3 10" id="KW-0813">Transport</keyword>
<accession>A0ABS8YDK7</accession>
<dbReference type="Proteomes" id="UP001199916">
    <property type="component" value="Unassembled WGS sequence"/>
</dbReference>
<dbReference type="Gene3D" id="1.10.1200.120">
    <property type="entry name" value="Large-conductance mechanosensitive channel, MscL, domain 1"/>
    <property type="match status" value="1"/>
</dbReference>
<dbReference type="SUPFAM" id="SSF81330">
    <property type="entry name" value="Gated mechanosensitive channel"/>
    <property type="match status" value="1"/>
</dbReference>
<keyword evidence="12" id="KW-1185">Reference proteome</keyword>
<evidence type="ECO:0000256" key="9">
    <source>
        <dbReference type="ARBA" id="ARBA00023303"/>
    </source>
</evidence>
<dbReference type="Pfam" id="PF01741">
    <property type="entry name" value="MscL"/>
    <property type="match status" value="1"/>
</dbReference>
<evidence type="ECO:0000256" key="7">
    <source>
        <dbReference type="ARBA" id="ARBA00023065"/>
    </source>
</evidence>
<organism evidence="11 12">
    <name type="scientific">Paenibacillus profundus</name>
    <dbReference type="NCBI Taxonomy" id="1173085"/>
    <lineage>
        <taxon>Bacteria</taxon>
        <taxon>Bacillati</taxon>
        <taxon>Bacillota</taxon>
        <taxon>Bacilli</taxon>
        <taxon>Bacillales</taxon>
        <taxon>Paenibacillaceae</taxon>
        <taxon>Paenibacillus</taxon>
    </lineage>
</organism>